<evidence type="ECO:0000313" key="2">
    <source>
        <dbReference type="EMBL" id="AGA33832.1"/>
    </source>
</evidence>
<dbReference type="KEGG" id="tni:TVNIR_2176"/>
<dbReference type="HOGENOM" id="CLU_2829938_0_0_6"/>
<dbReference type="STRING" id="1255043.TVNIR_2176"/>
<proteinExistence type="predicted"/>
<accession>L0DXU2</accession>
<feature type="region of interest" description="Disordered" evidence="1">
    <location>
        <begin position="1"/>
        <end position="66"/>
    </location>
</feature>
<dbReference type="PATRIC" id="fig|1255043.3.peg.2195"/>
<feature type="compositionally biased region" description="Basic and acidic residues" evidence="1">
    <location>
        <begin position="49"/>
        <end position="60"/>
    </location>
</feature>
<evidence type="ECO:0000313" key="3">
    <source>
        <dbReference type="Proteomes" id="UP000010809"/>
    </source>
</evidence>
<dbReference type="EMBL" id="CP003989">
    <property type="protein sequence ID" value="AGA33832.1"/>
    <property type="molecule type" value="Genomic_DNA"/>
</dbReference>
<name>L0DXU2_THIND</name>
<dbReference type="AlphaFoldDB" id="L0DXU2"/>
<organism evidence="2 3">
    <name type="scientific">Thioalkalivibrio nitratireducens (strain DSM 14787 / UNIQEM 213 / ALEN2)</name>
    <dbReference type="NCBI Taxonomy" id="1255043"/>
    <lineage>
        <taxon>Bacteria</taxon>
        <taxon>Pseudomonadati</taxon>
        <taxon>Pseudomonadota</taxon>
        <taxon>Gammaproteobacteria</taxon>
        <taxon>Chromatiales</taxon>
        <taxon>Ectothiorhodospiraceae</taxon>
        <taxon>Thioalkalivibrio</taxon>
    </lineage>
</organism>
<gene>
    <name evidence="2" type="ordered locus">TVNIR_2176</name>
</gene>
<protein>
    <submittedName>
        <fullName evidence="2">Uncharacterized protein</fullName>
    </submittedName>
</protein>
<dbReference type="Proteomes" id="UP000010809">
    <property type="component" value="Chromosome"/>
</dbReference>
<keyword evidence="3" id="KW-1185">Reference proteome</keyword>
<sequence length="66" mass="7067">MGGKRQASLGSSVRDAPCSHVRAKDTTTRLERDSAPAGDARPQDVAGHGPKEFMAQDHQLRLSPRG</sequence>
<feature type="compositionally biased region" description="Basic and acidic residues" evidence="1">
    <location>
        <begin position="22"/>
        <end position="34"/>
    </location>
</feature>
<evidence type="ECO:0000256" key="1">
    <source>
        <dbReference type="SAM" id="MobiDB-lite"/>
    </source>
</evidence>
<reference evidence="2" key="1">
    <citation type="submission" date="2015-12" db="EMBL/GenBank/DDBJ databases">
        <authorList>
            <person name="Tikhonova T.V."/>
            <person name="Pavlov A.R."/>
            <person name="Beletsky A.V."/>
            <person name="Mardanov A.V."/>
            <person name="Sorokin D.Y."/>
            <person name="Ravin N.V."/>
            <person name="Popov V.O."/>
        </authorList>
    </citation>
    <scope>NUCLEOTIDE SEQUENCE</scope>
    <source>
        <strain evidence="2">DSM 14787</strain>
    </source>
</reference>